<feature type="transmembrane region" description="Helical" evidence="5">
    <location>
        <begin position="124"/>
        <end position="149"/>
    </location>
</feature>
<dbReference type="RefSeq" id="WP_263412750.1">
    <property type="nucleotide sequence ID" value="NZ_BAABBH010000001.1"/>
</dbReference>
<evidence type="ECO:0000313" key="7">
    <source>
        <dbReference type="Proteomes" id="UP001634747"/>
    </source>
</evidence>
<keyword evidence="2 5" id="KW-0812">Transmembrane</keyword>
<keyword evidence="4 5" id="KW-0472">Membrane</keyword>
<dbReference type="PANTHER" id="PTHR36926">
    <property type="entry name" value="COLICIN V PRODUCTION PROTEIN"/>
    <property type="match status" value="1"/>
</dbReference>
<feature type="transmembrane region" description="Helical" evidence="5">
    <location>
        <begin position="46"/>
        <end position="63"/>
    </location>
</feature>
<keyword evidence="7" id="KW-1185">Reference proteome</keyword>
<feature type="transmembrane region" description="Helical" evidence="5">
    <location>
        <begin position="83"/>
        <end position="103"/>
    </location>
</feature>
<gene>
    <name evidence="6" type="ORF">ACK2TP_08175</name>
</gene>
<feature type="transmembrane region" description="Helical" evidence="5">
    <location>
        <begin position="21"/>
        <end position="39"/>
    </location>
</feature>
<dbReference type="EMBL" id="JBJYXY010000001">
    <property type="protein sequence ID" value="MFN2975737.1"/>
    <property type="molecule type" value="Genomic_DNA"/>
</dbReference>
<organism evidence="6 7">
    <name type="scientific">Terriglobus aquaticus</name>
    <dbReference type="NCBI Taxonomy" id="940139"/>
    <lineage>
        <taxon>Bacteria</taxon>
        <taxon>Pseudomonadati</taxon>
        <taxon>Acidobacteriota</taxon>
        <taxon>Terriglobia</taxon>
        <taxon>Terriglobales</taxon>
        <taxon>Acidobacteriaceae</taxon>
        <taxon>Terriglobus</taxon>
    </lineage>
</organism>
<dbReference type="Pfam" id="PF02674">
    <property type="entry name" value="Colicin_V"/>
    <property type="match status" value="1"/>
</dbReference>
<keyword evidence="3 5" id="KW-1133">Transmembrane helix</keyword>
<protein>
    <submittedName>
        <fullName evidence="6">CvpA family protein</fullName>
    </submittedName>
</protein>
<proteinExistence type="predicted"/>
<reference evidence="6 7" key="1">
    <citation type="submission" date="2024-12" db="EMBL/GenBank/DDBJ databases">
        <authorList>
            <person name="Lee Y."/>
        </authorList>
    </citation>
    <scope>NUCLEOTIDE SEQUENCE [LARGE SCALE GENOMIC DNA]</scope>
    <source>
        <strain evidence="6 7">03SUJ4</strain>
    </source>
</reference>
<evidence type="ECO:0000256" key="3">
    <source>
        <dbReference type="ARBA" id="ARBA00022989"/>
    </source>
</evidence>
<evidence type="ECO:0000256" key="4">
    <source>
        <dbReference type="ARBA" id="ARBA00023136"/>
    </source>
</evidence>
<name>A0ABW9KJH9_9BACT</name>
<dbReference type="InterPro" id="IPR003825">
    <property type="entry name" value="Colicin-V_CvpA"/>
</dbReference>
<dbReference type="InterPro" id="IPR052719">
    <property type="entry name" value="CvpA-like"/>
</dbReference>
<evidence type="ECO:0000256" key="2">
    <source>
        <dbReference type="ARBA" id="ARBA00022692"/>
    </source>
</evidence>
<accession>A0ABW9KJH9</accession>
<dbReference type="Proteomes" id="UP001634747">
    <property type="component" value="Unassembled WGS sequence"/>
</dbReference>
<sequence>MLQLHHAVDPVAPTTFGGLNALDWALIVLVGVSTAMAFVRGLIRSLISALGVLLGIVLAAWYAPALADILQQWIRQPQLAEIVAFLLILTGTYVVAALMGRVLRGAAKAVGLGFFDRLGGAAFGFARAVLVLAVALIPAAPFFSALPFARNSILLPYLQTAAHGVSFVMPQDFGRRLLSGSVRRGGAAAKRGFATQTTVEGEAQ</sequence>
<evidence type="ECO:0000256" key="5">
    <source>
        <dbReference type="SAM" id="Phobius"/>
    </source>
</evidence>
<dbReference type="PANTHER" id="PTHR36926:SF1">
    <property type="entry name" value="COLICIN V PRODUCTION PROTEIN"/>
    <property type="match status" value="1"/>
</dbReference>
<evidence type="ECO:0000313" key="6">
    <source>
        <dbReference type="EMBL" id="MFN2975737.1"/>
    </source>
</evidence>
<comment type="subcellular location">
    <subcellularLocation>
        <location evidence="1">Membrane</location>
        <topology evidence="1">Multi-pass membrane protein</topology>
    </subcellularLocation>
</comment>
<evidence type="ECO:0000256" key="1">
    <source>
        <dbReference type="ARBA" id="ARBA00004141"/>
    </source>
</evidence>
<comment type="caution">
    <text evidence="6">The sequence shown here is derived from an EMBL/GenBank/DDBJ whole genome shotgun (WGS) entry which is preliminary data.</text>
</comment>